<evidence type="ECO:0000259" key="2">
    <source>
        <dbReference type="Pfam" id="PF07670"/>
    </source>
</evidence>
<evidence type="ECO:0000313" key="3">
    <source>
        <dbReference type="EMBL" id="SKA76744.1"/>
    </source>
</evidence>
<evidence type="ECO:0000313" key="4">
    <source>
        <dbReference type="Proteomes" id="UP000190105"/>
    </source>
</evidence>
<dbReference type="Proteomes" id="UP000190105">
    <property type="component" value="Unassembled WGS sequence"/>
</dbReference>
<dbReference type="InterPro" id="IPR011642">
    <property type="entry name" value="Gate_dom"/>
</dbReference>
<dbReference type="Pfam" id="PF07670">
    <property type="entry name" value="Gate"/>
    <property type="match status" value="1"/>
</dbReference>
<dbReference type="EMBL" id="FUYH01000001">
    <property type="protein sequence ID" value="SKA76744.1"/>
    <property type="molecule type" value="Genomic_DNA"/>
</dbReference>
<dbReference type="AlphaFoldDB" id="A0A1T4WHD7"/>
<feature type="transmembrane region" description="Helical" evidence="1">
    <location>
        <begin position="132"/>
        <end position="154"/>
    </location>
</feature>
<name>A0A1T4WHD7_9CLOT</name>
<sequence>MINIIWFVILSAGILTFMIKGDTKGLLQAMTDSAQNSIELLMALLGIMAVWSGIMKLCEKSGIVDALAKILSPVMRILFPNLEKKNKKALGSIVMNIATNMMGLSNAATPFGIKAMKELQSINPVKERASDYMITFIIINGACVQLLPATVISIRAGLNAKDPSDIILPTIITTLIALIAGLVSNAIFRSRKVPHS</sequence>
<gene>
    <name evidence="3" type="ORF">SAMN05443428_101257</name>
</gene>
<feature type="transmembrane region" description="Helical" evidence="1">
    <location>
        <begin position="37"/>
        <end position="54"/>
    </location>
</feature>
<organism evidence="3 4">
    <name type="scientific">Caloramator quimbayensis</name>
    <dbReference type="NCBI Taxonomy" id="1147123"/>
    <lineage>
        <taxon>Bacteria</taxon>
        <taxon>Bacillati</taxon>
        <taxon>Bacillota</taxon>
        <taxon>Clostridia</taxon>
        <taxon>Eubacteriales</taxon>
        <taxon>Clostridiaceae</taxon>
        <taxon>Caloramator</taxon>
    </lineage>
</organism>
<reference evidence="4" key="1">
    <citation type="submission" date="2017-02" db="EMBL/GenBank/DDBJ databases">
        <authorList>
            <person name="Varghese N."/>
            <person name="Submissions S."/>
        </authorList>
    </citation>
    <scope>NUCLEOTIDE SEQUENCE [LARGE SCALE GENOMIC DNA]</scope>
    <source>
        <strain evidence="4">USBA 833</strain>
    </source>
</reference>
<evidence type="ECO:0000256" key="1">
    <source>
        <dbReference type="SAM" id="Phobius"/>
    </source>
</evidence>
<proteinExistence type="predicted"/>
<keyword evidence="4" id="KW-1185">Reference proteome</keyword>
<keyword evidence="1" id="KW-0472">Membrane</keyword>
<protein>
    <submittedName>
        <fullName evidence="3">Spore maturation protein A</fullName>
    </submittedName>
</protein>
<keyword evidence="1" id="KW-1133">Transmembrane helix</keyword>
<keyword evidence="1" id="KW-0812">Transmembrane</keyword>
<accession>A0A1T4WHD7</accession>
<dbReference type="STRING" id="1147123.SAMN05443428_101257"/>
<dbReference type="OrthoDB" id="9782481at2"/>
<feature type="domain" description="Nucleoside transporter/FeoB GTPase Gate" evidence="2">
    <location>
        <begin position="44"/>
        <end position="154"/>
    </location>
</feature>
<dbReference type="RefSeq" id="WP_078695286.1">
    <property type="nucleotide sequence ID" value="NZ_FUYH01000001.1"/>
</dbReference>
<feature type="transmembrane region" description="Helical" evidence="1">
    <location>
        <begin position="166"/>
        <end position="188"/>
    </location>
</feature>